<dbReference type="RefSeq" id="WP_124087568.1">
    <property type="nucleotide sequence ID" value="NZ_UXAW01000083.1"/>
</dbReference>
<dbReference type="PROSITE" id="PS00455">
    <property type="entry name" value="AMP_BINDING"/>
    <property type="match status" value="1"/>
</dbReference>
<feature type="domain" description="AMP-binding enzyme C-terminal" evidence="2">
    <location>
        <begin position="486"/>
        <end position="561"/>
    </location>
</feature>
<accession>A0A3P5XA30</accession>
<dbReference type="Gene3D" id="3.30.300.30">
    <property type="match status" value="1"/>
</dbReference>
<name>A0A3P5XA30_9RHOB</name>
<sequence>MTIFATLADMRGLEAEAPWQDRDVAKTMYDYLSRAKAAHGARPAISYQLFSAPDAPKVTVSWAELHTRVTRAANLFRSLGVGPQDVVAYVLPNTMETAVTLLGGMVAGIANPINPLLEPEQISSILRETKAKVVVTLRAFPKTDIAQKVAEAVRHAPGVRHVLEVDLLTYLTGVKKFIVPLVRPKNPVQHTAVVRSFHAELARQPGDRLSFTDDPADRVAAYFHTGGTTGMPKVAQHKVSGMVYNGWIGGTLLFRETDVVMCPLPLFHVFAVYPILMSMIASGAHVVFPTPAGYRGEGVFDNLWKLIERYRCTYLITVPTALAALMQRKVDADISSLKNGFSGSAPLPVELYNRFKKETGVEIVEGYGLTECTCLVSVNPPEGEKKIGSVGLPFPYTHVKILNRNGNGGFTEAATDEVGEICVASPGVFEGSTYTEIDKNRDLFAEGRFLRTGDLGRIDPDGYLFITGRAKDLIIRGGHNIDPAVIEEALMGHPAVAMVGAIGQPDLHAGELPCAYVELVAGSTATPAELMDYAARHISERAAEPKFIGILPELPKTAVGKVFKPDLRRLAITRIYDEALRKAGLQLSVAEVIEDKKRGLVARIAKSGGTDRAAVDAVLGGFTRPWEWAE</sequence>
<dbReference type="NCBIfam" id="NF005714">
    <property type="entry name" value="PRK07529.1"/>
    <property type="match status" value="1"/>
</dbReference>
<dbReference type="EC" id="6.2.1.3" evidence="3"/>
<dbReference type="CDD" id="cd05944">
    <property type="entry name" value="FACL_like_4"/>
    <property type="match status" value="1"/>
</dbReference>
<evidence type="ECO:0000259" key="2">
    <source>
        <dbReference type="Pfam" id="PF13193"/>
    </source>
</evidence>
<dbReference type="InterPro" id="IPR020845">
    <property type="entry name" value="AMP-binding_CS"/>
</dbReference>
<evidence type="ECO:0000313" key="3">
    <source>
        <dbReference type="EMBL" id="VDC31344.1"/>
    </source>
</evidence>
<keyword evidence="3" id="KW-0436">Ligase</keyword>
<dbReference type="PANTHER" id="PTHR43767:SF1">
    <property type="entry name" value="NONRIBOSOMAL PEPTIDE SYNTHASE PES1 (EUROFUNG)-RELATED"/>
    <property type="match status" value="1"/>
</dbReference>
<dbReference type="InterPro" id="IPR050237">
    <property type="entry name" value="ATP-dep_AMP-bd_enzyme"/>
</dbReference>
<protein>
    <submittedName>
        <fullName evidence="3">Long-chain-fatty-acid--CoA ligase</fullName>
        <ecNumber evidence="3">6.2.1.3</ecNumber>
    </submittedName>
</protein>
<dbReference type="InterPro" id="IPR045851">
    <property type="entry name" value="AMP-bd_C_sf"/>
</dbReference>
<feature type="domain" description="AMP-dependent synthetase/ligase" evidence="1">
    <location>
        <begin position="35"/>
        <end position="431"/>
    </location>
</feature>
<dbReference type="InterPro" id="IPR025110">
    <property type="entry name" value="AMP-bd_C"/>
</dbReference>
<dbReference type="EMBL" id="UXAW01000083">
    <property type="protein sequence ID" value="VDC31344.1"/>
    <property type="molecule type" value="Genomic_DNA"/>
</dbReference>
<dbReference type="Gene3D" id="3.40.50.12780">
    <property type="entry name" value="N-terminal domain of ligase-like"/>
    <property type="match status" value="1"/>
</dbReference>
<dbReference type="Pfam" id="PF00501">
    <property type="entry name" value="AMP-binding"/>
    <property type="match status" value="1"/>
</dbReference>
<reference evidence="3 4" key="1">
    <citation type="submission" date="2018-11" db="EMBL/GenBank/DDBJ databases">
        <authorList>
            <person name="Criscuolo A."/>
        </authorList>
    </citation>
    <scope>NUCLEOTIDE SEQUENCE [LARGE SCALE GENOMIC DNA]</scope>
    <source>
        <strain evidence="3">ACIP111625</strain>
    </source>
</reference>
<proteinExistence type="predicted"/>
<dbReference type="SUPFAM" id="SSF56801">
    <property type="entry name" value="Acetyl-CoA synthetase-like"/>
    <property type="match status" value="1"/>
</dbReference>
<evidence type="ECO:0000259" key="1">
    <source>
        <dbReference type="Pfam" id="PF00501"/>
    </source>
</evidence>
<gene>
    <name evidence="3" type="primary">fadD</name>
    <name evidence="3" type="ORF">XINFAN_02840</name>
</gene>
<dbReference type="AlphaFoldDB" id="A0A3P5XA30"/>
<dbReference type="Proteomes" id="UP000277498">
    <property type="component" value="Unassembled WGS sequence"/>
</dbReference>
<keyword evidence="4" id="KW-1185">Reference proteome</keyword>
<organism evidence="3 4">
    <name type="scientific">Pseudogemmobacter humi</name>
    <dbReference type="NCBI Taxonomy" id="2483812"/>
    <lineage>
        <taxon>Bacteria</taxon>
        <taxon>Pseudomonadati</taxon>
        <taxon>Pseudomonadota</taxon>
        <taxon>Alphaproteobacteria</taxon>
        <taxon>Rhodobacterales</taxon>
        <taxon>Paracoccaceae</taxon>
        <taxon>Pseudogemmobacter</taxon>
    </lineage>
</organism>
<evidence type="ECO:0000313" key="4">
    <source>
        <dbReference type="Proteomes" id="UP000277498"/>
    </source>
</evidence>
<dbReference type="PANTHER" id="PTHR43767">
    <property type="entry name" value="LONG-CHAIN-FATTY-ACID--COA LIGASE"/>
    <property type="match status" value="1"/>
</dbReference>
<dbReference type="InterPro" id="IPR000873">
    <property type="entry name" value="AMP-dep_synth/lig_dom"/>
</dbReference>
<dbReference type="Pfam" id="PF13193">
    <property type="entry name" value="AMP-binding_C"/>
    <property type="match status" value="1"/>
</dbReference>
<dbReference type="GO" id="GO:0004467">
    <property type="term" value="F:long-chain fatty acid-CoA ligase activity"/>
    <property type="evidence" value="ECO:0007669"/>
    <property type="project" value="UniProtKB-EC"/>
</dbReference>
<dbReference type="InterPro" id="IPR042099">
    <property type="entry name" value="ANL_N_sf"/>
</dbReference>
<dbReference type="OrthoDB" id="9803968at2"/>